<dbReference type="AlphaFoldDB" id="A0AAV0Q943"/>
<gene>
    <name evidence="2" type="ORF">LITE_LOCUS41873</name>
</gene>
<dbReference type="EMBL" id="CAMGYJ010000009">
    <property type="protein sequence ID" value="CAI0540883.1"/>
    <property type="molecule type" value="Genomic_DNA"/>
</dbReference>
<organism evidence="2 3">
    <name type="scientific">Linum tenue</name>
    <dbReference type="NCBI Taxonomy" id="586396"/>
    <lineage>
        <taxon>Eukaryota</taxon>
        <taxon>Viridiplantae</taxon>
        <taxon>Streptophyta</taxon>
        <taxon>Embryophyta</taxon>
        <taxon>Tracheophyta</taxon>
        <taxon>Spermatophyta</taxon>
        <taxon>Magnoliopsida</taxon>
        <taxon>eudicotyledons</taxon>
        <taxon>Gunneridae</taxon>
        <taxon>Pentapetalae</taxon>
        <taxon>rosids</taxon>
        <taxon>fabids</taxon>
        <taxon>Malpighiales</taxon>
        <taxon>Linaceae</taxon>
        <taxon>Linum</taxon>
    </lineage>
</organism>
<reference evidence="2" key="1">
    <citation type="submission" date="2022-08" db="EMBL/GenBank/DDBJ databases">
        <authorList>
            <person name="Gutierrez-Valencia J."/>
        </authorList>
    </citation>
    <scope>NUCLEOTIDE SEQUENCE</scope>
</reference>
<dbReference type="Pfam" id="PF05910">
    <property type="entry name" value="DUF868"/>
    <property type="match status" value="1"/>
</dbReference>
<name>A0AAV0Q943_9ROSI</name>
<feature type="region of interest" description="Disordered" evidence="1">
    <location>
        <begin position="258"/>
        <end position="279"/>
    </location>
</feature>
<comment type="caution">
    <text evidence="2">The sequence shown here is derived from an EMBL/GenBank/DDBJ whole genome shotgun (WGS) entry which is preliminary data.</text>
</comment>
<evidence type="ECO:0000313" key="3">
    <source>
        <dbReference type="Proteomes" id="UP001154282"/>
    </source>
</evidence>
<accession>A0AAV0Q943</accession>
<proteinExistence type="predicted"/>
<keyword evidence="3" id="KW-1185">Reference proteome</keyword>
<evidence type="ECO:0000256" key="1">
    <source>
        <dbReference type="SAM" id="MobiDB-lite"/>
    </source>
</evidence>
<dbReference type="InterPro" id="IPR008586">
    <property type="entry name" value="DUF868_pln"/>
</dbReference>
<dbReference type="PANTHER" id="PTHR31972">
    <property type="entry name" value="EXPRESSED PROTEIN"/>
    <property type="match status" value="1"/>
</dbReference>
<evidence type="ECO:0000313" key="2">
    <source>
        <dbReference type="EMBL" id="CAI0540883.1"/>
    </source>
</evidence>
<sequence>MANLIPRLESIQNAQNSKLSTNAEDDQSTNKAPQSSVTFIYEAKIADLIRNVTVTWSKNVGNYSLVISVENPSSENPYTFKLDIKAWQFWGKKGLKSFDVDTKRVDVYWDLRQAKFSSSPVPSSDYYVAVVDGDEVSVVLGDMKTDAYKRTKKHPPADEPVLLCKKENVHGKKLFCTKTMWQHNEKEHDLTIETSLSGLGDPEMWISIDGFEVVHIMNLQWRFRGNENLTVNDVPVQIFWDVHDWLFNGTGTGQGLFVFSPGNKPSKADDNNSSPDQRQSPAEFFHVIYAWKFE</sequence>
<dbReference type="Proteomes" id="UP001154282">
    <property type="component" value="Unassembled WGS sequence"/>
</dbReference>
<protein>
    <submittedName>
        <fullName evidence="2">Uncharacterized protein</fullName>
    </submittedName>
</protein>
<dbReference type="PANTHER" id="PTHR31972:SF54">
    <property type="entry name" value="KINESIN-LIKE PROTEIN (DUF868)"/>
    <property type="match status" value="1"/>
</dbReference>